<reference evidence="3" key="1">
    <citation type="submission" date="2017-08" db="EMBL/GenBank/DDBJ databases">
        <authorList>
            <person name="Polle J.E."/>
            <person name="Barry K."/>
            <person name="Cushman J."/>
            <person name="Schmutz J."/>
            <person name="Tran D."/>
            <person name="Hathwaick L.T."/>
            <person name="Yim W.C."/>
            <person name="Jenkins J."/>
            <person name="Mckie-Krisberg Z.M."/>
            <person name="Prochnik S."/>
            <person name="Lindquist E."/>
            <person name="Dockter R.B."/>
            <person name="Adam C."/>
            <person name="Molina H."/>
            <person name="Bunkerborg J."/>
            <person name="Jin E."/>
            <person name="Buchheim M."/>
            <person name="Magnuson J."/>
        </authorList>
    </citation>
    <scope>NUCLEOTIDE SEQUENCE</scope>
    <source>
        <strain evidence="3">CCAP 19/18</strain>
    </source>
</reference>
<dbReference type="InterPro" id="IPR036779">
    <property type="entry name" value="LysM_dom_sf"/>
</dbReference>
<dbReference type="Gene3D" id="3.10.350.10">
    <property type="entry name" value="LysM domain"/>
    <property type="match status" value="2"/>
</dbReference>
<dbReference type="CDD" id="cd00118">
    <property type="entry name" value="LysM"/>
    <property type="match status" value="2"/>
</dbReference>
<dbReference type="Proteomes" id="UP000815325">
    <property type="component" value="Unassembled WGS sequence"/>
</dbReference>
<feature type="transmembrane region" description="Helical" evidence="1">
    <location>
        <begin position="193"/>
        <end position="211"/>
    </location>
</feature>
<dbReference type="SMART" id="SM00257">
    <property type="entry name" value="LysM"/>
    <property type="match status" value="2"/>
</dbReference>
<proteinExistence type="predicted"/>
<accession>A0ABQ7H9X8</accession>
<protein>
    <submittedName>
        <fullName evidence="3">Chitinase-related protein</fullName>
    </submittedName>
</protein>
<keyword evidence="1" id="KW-1133">Transmembrane helix</keyword>
<dbReference type="EMBL" id="MU069439">
    <property type="protein sequence ID" value="KAF5843657.1"/>
    <property type="molecule type" value="Genomic_DNA"/>
</dbReference>
<sequence length="231" mass="25273">MLAQGRLGTSSAPVVGAGTRVPLVSCVRGTSRRTTLKVCAVAPGAFGEVRPYTLRKGDTLESIAKKRDVTVEQLTSMNPDVAGQKVSEGQTILLPANKLSVRDKEILEGIGEGKGEYRMYPVRKGETINDIMSRRGINMTEMQSLNPGVDLQHLSENQLIKLPADKYTVREREMLIGSGVLPREFFEAARNPFVIGVGALLGVCGFVLAWMKFYKDPDFEDVTMPEQKDAA</sequence>
<dbReference type="SUPFAM" id="SSF54106">
    <property type="entry name" value="LysM domain"/>
    <property type="match status" value="2"/>
</dbReference>
<feature type="domain" description="LysM" evidence="2">
    <location>
        <begin position="50"/>
        <end position="94"/>
    </location>
</feature>
<dbReference type="InterPro" id="IPR018392">
    <property type="entry name" value="LysM"/>
</dbReference>
<dbReference type="Pfam" id="PF01476">
    <property type="entry name" value="LysM"/>
    <property type="match status" value="2"/>
</dbReference>
<dbReference type="PROSITE" id="PS51782">
    <property type="entry name" value="LYSM"/>
    <property type="match status" value="2"/>
</dbReference>
<comment type="caution">
    <text evidence="3">The sequence shown here is derived from an EMBL/GenBank/DDBJ whole genome shotgun (WGS) entry which is preliminary data.</text>
</comment>
<organism evidence="3 4">
    <name type="scientific">Dunaliella salina</name>
    <name type="common">Green alga</name>
    <name type="synonym">Protococcus salinus</name>
    <dbReference type="NCBI Taxonomy" id="3046"/>
    <lineage>
        <taxon>Eukaryota</taxon>
        <taxon>Viridiplantae</taxon>
        <taxon>Chlorophyta</taxon>
        <taxon>core chlorophytes</taxon>
        <taxon>Chlorophyceae</taxon>
        <taxon>CS clade</taxon>
        <taxon>Chlamydomonadales</taxon>
        <taxon>Dunaliellaceae</taxon>
        <taxon>Dunaliella</taxon>
    </lineage>
</organism>
<keyword evidence="1" id="KW-0472">Membrane</keyword>
<gene>
    <name evidence="3" type="ORF">DUNSADRAFT_10832</name>
</gene>
<feature type="domain" description="LysM" evidence="2">
    <location>
        <begin position="118"/>
        <end position="162"/>
    </location>
</feature>
<evidence type="ECO:0000259" key="2">
    <source>
        <dbReference type="PROSITE" id="PS51782"/>
    </source>
</evidence>
<name>A0ABQ7H9X8_DUNSA</name>
<keyword evidence="1" id="KW-0812">Transmembrane</keyword>
<evidence type="ECO:0000313" key="3">
    <source>
        <dbReference type="EMBL" id="KAF5843657.1"/>
    </source>
</evidence>
<keyword evidence="4" id="KW-1185">Reference proteome</keyword>
<evidence type="ECO:0000256" key="1">
    <source>
        <dbReference type="SAM" id="Phobius"/>
    </source>
</evidence>
<evidence type="ECO:0000313" key="4">
    <source>
        <dbReference type="Proteomes" id="UP000815325"/>
    </source>
</evidence>